<name>C5KNR2_PERM5</name>
<feature type="non-terminal residue" evidence="1">
    <location>
        <position position="1"/>
    </location>
</feature>
<dbReference type="AlphaFoldDB" id="C5KNR2"/>
<keyword evidence="2" id="KW-1185">Reference proteome</keyword>
<dbReference type="Proteomes" id="UP000007800">
    <property type="component" value="Unassembled WGS sequence"/>
</dbReference>
<dbReference type="EMBL" id="GG674730">
    <property type="protein sequence ID" value="EER13881.1"/>
    <property type="molecule type" value="Genomic_DNA"/>
</dbReference>
<evidence type="ECO:0000313" key="2">
    <source>
        <dbReference type="Proteomes" id="UP000007800"/>
    </source>
</evidence>
<accession>C5KNR2</accession>
<evidence type="ECO:0000313" key="1">
    <source>
        <dbReference type="EMBL" id="EER13881.1"/>
    </source>
</evidence>
<dbReference type="GeneID" id="9059381"/>
<proteinExistence type="predicted"/>
<organism evidence="2">
    <name type="scientific">Perkinsus marinus (strain ATCC 50983 / TXsc)</name>
    <dbReference type="NCBI Taxonomy" id="423536"/>
    <lineage>
        <taxon>Eukaryota</taxon>
        <taxon>Sar</taxon>
        <taxon>Alveolata</taxon>
        <taxon>Perkinsozoa</taxon>
        <taxon>Perkinsea</taxon>
        <taxon>Perkinsida</taxon>
        <taxon>Perkinsidae</taxon>
        <taxon>Perkinsus</taxon>
    </lineage>
</organism>
<dbReference type="InParanoid" id="C5KNR2"/>
<dbReference type="OrthoDB" id="6079689at2759"/>
<sequence length="59" mass="6663">FWDAHCHLDWIMLKSRMGRAINHNRIAVRMDLQLPKLDAFAVDNFGESFGGCVIAGFGL</sequence>
<dbReference type="RefSeq" id="XP_002782086.1">
    <property type="nucleotide sequence ID" value="XM_002782040.1"/>
</dbReference>
<reference evidence="1 2" key="1">
    <citation type="submission" date="2008-07" db="EMBL/GenBank/DDBJ databases">
        <authorList>
            <person name="El-Sayed N."/>
            <person name="Caler E."/>
            <person name="Inman J."/>
            <person name="Amedeo P."/>
            <person name="Hass B."/>
            <person name="Wortman J."/>
        </authorList>
    </citation>
    <scope>NUCLEOTIDE SEQUENCE [LARGE SCALE GENOMIC DNA]</scope>
    <source>
        <strain evidence="2">ATCC 50983 / TXsc</strain>
    </source>
</reference>
<gene>
    <name evidence="1" type="ORF">Pmar_PMAR020919</name>
</gene>
<protein>
    <submittedName>
        <fullName evidence="1">Uncharacterized protein</fullName>
    </submittedName>
</protein>